<keyword evidence="2" id="KW-1185">Reference proteome</keyword>
<proteinExistence type="predicted"/>
<gene>
    <name evidence="1" type="ORF">P090810_205</name>
</gene>
<protein>
    <recommendedName>
        <fullName evidence="3">DNA endonuclease V</fullName>
    </recommendedName>
</protein>
<reference evidence="1 2" key="1">
    <citation type="journal article" date="2016" name="Virology">
        <title>The genomic content and context of auxiliary metabolic genes in marine cyanomyoviruses.</title>
        <authorList>
            <person name="Crummett L.T."/>
            <person name="Puxty R.J."/>
            <person name="Weihe C."/>
            <person name="Marston M.F."/>
            <person name="Martiny J.B."/>
        </authorList>
    </citation>
    <scope>NUCLEOTIDE SEQUENCE [LARGE SCALE GENOMIC DNA]</scope>
    <source>
        <strain evidence="1">0810PA09</strain>
    </source>
</reference>
<dbReference type="GeneID" id="30310158"/>
<dbReference type="EMBL" id="KU686210">
    <property type="protein sequence ID" value="AOV61678.1"/>
    <property type="molecule type" value="Genomic_DNA"/>
</dbReference>
<organism evidence="1 2">
    <name type="scientific">Synechococcus phage S-WAM1</name>
    <dbReference type="NCBI Taxonomy" id="1815521"/>
    <lineage>
        <taxon>Viruses</taxon>
        <taxon>Duplodnaviria</taxon>
        <taxon>Heunggongvirae</taxon>
        <taxon>Uroviricota</taxon>
        <taxon>Caudoviricetes</taxon>
        <taxon>Pantevenvirales</taxon>
        <taxon>Kyanoviridae</taxon>
        <taxon>Sokavirus</taxon>
        <taxon>Sokavirus swam1</taxon>
    </lineage>
</organism>
<dbReference type="RefSeq" id="YP_009325194.1">
    <property type="nucleotide sequence ID" value="NC_031944.1"/>
</dbReference>
<evidence type="ECO:0000313" key="1">
    <source>
        <dbReference type="EMBL" id="AOV61678.1"/>
    </source>
</evidence>
<accession>A0A1D8KSM1</accession>
<dbReference type="KEGG" id="vg:30310158"/>
<dbReference type="OrthoDB" id="18358at10239"/>
<evidence type="ECO:0000313" key="2">
    <source>
        <dbReference type="Proteomes" id="UP000204364"/>
    </source>
</evidence>
<evidence type="ECO:0008006" key="3">
    <source>
        <dbReference type="Google" id="ProtNLM"/>
    </source>
</evidence>
<dbReference type="Proteomes" id="UP000204364">
    <property type="component" value="Segment"/>
</dbReference>
<name>A0A1D8KSM1_9CAUD</name>
<sequence>MTFTKLKTPDSLNYREIKRLIIGPDFPWYWTDFTVMNAQQSEFNTDGFYSHVLVGRPRFGDIEGQLFPTMGSQWTPRIVPMIEEIFSRNRIPVNCVYRINANCVHPGEKFMTPPHVDHQFPHKNMLVYLTDAGGPTILTDESFQETDSFHPREDDIVVFEGWHCMIPPTEKRRIVLVVTFS</sequence>